<sequence length="219" mass="26316">MKKQKDEYLNAYHEDLVWMSYRYAIGRHTIAAHQHALNIAKYEFDNFNKEQRKRLVIDIRQCIADNLKFSEYNLSIDYSIIPEERKPLEFLLQYFIDNPNWQITGDYKGLTVLKDNNGNIIYEKKNSTTYNTSPLSIMILEDLLVWMDLASYFDEDNYKVCKVEHNGNIEEIKYFDSYIYYQSKDDKLPYWKKVKKPVKEYIKYLGSDCYIPDDLKIIE</sequence>
<accession>A0ABZ0Z2F4</accession>
<dbReference type="Proteomes" id="UP001348805">
    <property type="component" value="Segment"/>
</dbReference>
<protein>
    <submittedName>
        <fullName evidence="1">Uncharacterized protein</fullName>
    </submittedName>
</protein>
<evidence type="ECO:0000313" key="2">
    <source>
        <dbReference type="Proteomes" id="UP001348805"/>
    </source>
</evidence>
<proteinExistence type="predicted"/>
<dbReference type="EMBL" id="OR769219">
    <property type="protein sequence ID" value="WQJ51174.1"/>
    <property type="molecule type" value="Genomic_DNA"/>
</dbReference>
<organism evidence="1 2">
    <name type="scientific">phage Lak_Megaphage_RVC_AP3_GC26</name>
    <dbReference type="NCBI Taxonomy" id="3109225"/>
    <lineage>
        <taxon>Viruses</taxon>
        <taxon>Duplodnaviria</taxon>
        <taxon>Heunggongvirae</taxon>
        <taxon>Uroviricota</taxon>
        <taxon>Caudoviricetes</taxon>
        <taxon>Caudoviricetes code 15 clade</taxon>
    </lineage>
</organism>
<keyword evidence="2" id="KW-1185">Reference proteome</keyword>
<evidence type="ECO:0000313" key="1">
    <source>
        <dbReference type="EMBL" id="WQJ51174.1"/>
    </source>
</evidence>
<name>A0ABZ0Z2F4_9CAUD</name>
<reference evidence="1 2" key="1">
    <citation type="submission" date="2023-11" db="EMBL/GenBank/DDBJ databases">
        <authorList>
            <person name="Cook R."/>
            <person name="Crisci M."/>
            <person name="Pye H."/>
            <person name="Adriaenssens E."/>
            <person name="Santini J."/>
        </authorList>
    </citation>
    <scope>NUCLEOTIDE SEQUENCE [LARGE SCALE GENOMIC DNA]</scope>
    <source>
        <strain evidence="1">Lak_Megaphage_RVC_AP3_GC26</strain>
    </source>
</reference>